<evidence type="ECO:0000313" key="7">
    <source>
        <dbReference type="Proteomes" id="UP001258017"/>
    </source>
</evidence>
<evidence type="ECO:0000256" key="3">
    <source>
        <dbReference type="ARBA" id="ARBA00022525"/>
    </source>
</evidence>
<dbReference type="PANTHER" id="PTHR10009">
    <property type="entry name" value="PROTEIN YELLOW-RELATED"/>
    <property type="match status" value="1"/>
</dbReference>
<evidence type="ECO:0000256" key="1">
    <source>
        <dbReference type="ARBA" id="ARBA00004613"/>
    </source>
</evidence>
<protein>
    <recommendedName>
        <fullName evidence="8">Bee-milk protein</fullName>
    </recommendedName>
</protein>
<name>A0AAD9VTA5_9HYME</name>
<reference evidence="6" key="1">
    <citation type="submission" date="2021-08" db="EMBL/GenBank/DDBJ databases">
        <authorList>
            <person name="Misof B."/>
            <person name="Oliver O."/>
            <person name="Podsiadlowski L."/>
            <person name="Donath A."/>
            <person name="Peters R."/>
            <person name="Mayer C."/>
            <person name="Rust J."/>
            <person name="Gunkel S."/>
            <person name="Lesny P."/>
            <person name="Martin S."/>
            <person name="Oeyen J.P."/>
            <person name="Petersen M."/>
            <person name="Panagiotis P."/>
            <person name="Wilbrandt J."/>
            <person name="Tanja T."/>
        </authorList>
    </citation>
    <scope>NUCLEOTIDE SEQUENCE</scope>
    <source>
        <strain evidence="6">GBR_01_08_01A</strain>
        <tissue evidence="6">Thorax + abdomen</tissue>
    </source>
</reference>
<dbReference type="Gene3D" id="2.120.10.30">
    <property type="entry name" value="TolB, C-terminal domain"/>
    <property type="match status" value="1"/>
</dbReference>
<evidence type="ECO:0000256" key="5">
    <source>
        <dbReference type="SAM" id="SignalP"/>
    </source>
</evidence>
<dbReference type="GO" id="GO:0005576">
    <property type="term" value="C:extracellular region"/>
    <property type="evidence" value="ECO:0007669"/>
    <property type="project" value="UniProtKB-SubCell"/>
</dbReference>
<dbReference type="AlphaFoldDB" id="A0AAD9VTA5"/>
<organism evidence="6 7">
    <name type="scientific">Odynerus spinipes</name>
    <dbReference type="NCBI Taxonomy" id="1348599"/>
    <lineage>
        <taxon>Eukaryota</taxon>
        <taxon>Metazoa</taxon>
        <taxon>Ecdysozoa</taxon>
        <taxon>Arthropoda</taxon>
        <taxon>Hexapoda</taxon>
        <taxon>Insecta</taxon>
        <taxon>Pterygota</taxon>
        <taxon>Neoptera</taxon>
        <taxon>Endopterygota</taxon>
        <taxon>Hymenoptera</taxon>
        <taxon>Apocrita</taxon>
        <taxon>Aculeata</taxon>
        <taxon>Vespoidea</taxon>
        <taxon>Vespidae</taxon>
        <taxon>Eumeninae</taxon>
        <taxon>Odynerus</taxon>
    </lineage>
</organism>
<dbReference type="FunFam" id="2.120.10.30:FF:000045">
    <property type="entry name" value="Blast:Protein yellow"/>
    <property type="match status" value="1"/>
</dbReference>
<dbReference type="InterPro" id="IPR017996">
    <property type="entry name" value="MRJP/yellow-related"/>
</dbReference>
<keyword evidence="3" id="KW-0964">Secreted</keyword>
<feature type="chain" id="PRO_5042279057" description="Bee-milk protein" evidence="5">
    <location>
        <begin position="21"/>
        <end position="413"/>
    </location>
</feature>
<comment type="similarity">
    <text evidence="2">Belongs to the major royal jelly protein family.</text>
</comment>
<sequence>MRFLLPLILITGFFHLNVNADSLETITQWSFLDFALPYDRGFRENFRPENSVPTGIDVSWHRIFVSVPRLRLGVPSTLNFIPRNVPLGSSPKLQAYPSWDWHSAGKGEINCSQMISVYRTRIDRCNRLWVLDSGIMTSIDFFTPVCPPKLLIFDLQTDTLVREYTFPRESLRPNSLFTNLVIDEVRGACDNAFVYITDTAGPGLVVFDASNNTSWRLLHASMFPHPDYTIYQIGDETFELMDGIVGLAFSPRLGMVYYQPLATDRLFGVPTSALQTGPLPFGQQLPVTLIGRKSSQGLALVVDPQDDSILFSPLTETAIASWQPQTNNQRIIVFSPEKLQFTAELRWTERDNGQIWVMSSRFHKFFNQRVNPREINIRIMRIVPDAVISKSVPLYPYVDSHYSHILYNNTIGF</sequence>
<dbReference type="SUPFAM" id="SSF101898">
    <property type="entry name" value="NHL repeat"/>
    <property type="match status" value="1"/>
</dbReference>
<evidence type="ECO:0000256" key="4">
    <source>
        <dbReference type="ARBA" id="ARBA00022729"/>
    </source>
</evidence>
<keyword evidence="7" id="KW-1185">Reference proteome</keyword>
<dbReference type="InterPro" id="IPR011042">
    <property type="entry name" value="6-blade_b-propeller_TolB-like"/>
</dbReference>
<evidence type="ECO:0008006" key="8">
    <source>
        <dbReference type="Google" id="ProtNLM"/>
    </source>
</evidence>
<evidence type="ECO:0000313" key="6">
    <source>
        <dbReference type="EMBL" id="KAK2586171.1"/>
    </source>
</evidence>
<gene>
    <name evidence="6" type="ORF">KPH14_001438</name>
</gene>
<reference evidence="6" key="2">
    <citation type="journal article" date="2023" name="Commun. Biol.">
        <title>Intrasexual cuticular hydrocarbon dimorphism in a wasp sheds light on hydrocarbon biosynthesis genes in Hymenoptera.</title>
        <authorList>
            <person name="Moris V.C."/>
            <person name="Podsiadlowski L."/>
            <person name="Martin S."/>
            <person name="Oeyen J.P."/>
            <person name="Donath A."/>
            <person name="Petersen M."/>
            <person name="Wilbrandt J."/>
            <person name="Misof B."/>
            <person name="Liedtke D."/>
            <person name="Thamm M."/>
            <person name="Scheiner R."/>
            <person name="Schmitt T."/>
            <person name="Niehuis O."/>
        </authorList>
    </citation>
    <scope>NUCLEOTIDE SEQUENCE</scope>
    <source>
        <strain evidence="6">GBR_01_08_01A</strain>
    </source>
</reference>
<comment type="subcellular location">
    <subcellularLocation>
        <location evidence="1">Secreted</location>
    </subcellularLocation>
</comment>
<dbReference type="Proteomes" id="UP001258017">
    <property type="component" value="Unassembled WGS sequence"/>
</dbReference>
<dbReference type="EMBL" id="JAIFRP010000014">
    <property type="protein sequence ID" value="KAK2586171.1"/>
    <property type="molecule type" value="Genomic_DNA"/>
</dbReference>
<comment type="caution">
    <text evidence="6">The sequence shown here is derived from an EMBL/GenBank/DDBJ whole genome shotgun (WGS) entry which is preliminary data.</text>
</comment>
<keyword evidence="4 5" id="KW-0732">Signal</keyword>
<dbReference type="Pfam" id="PF03022">
    <property type="entry name" value="MRJP"/>
    <property type="match status" value="1"/>
</dbReference>
<feature type="signal peptide" evidence="5">
    <location>
        <begin position="1"/>
        <end position="20"/>
    </location>
</feature>
<accession>A0AAD9VTA5</accession>
<dbReference type="PANTHER" id="PTHR10009:SF19">
    <property type="entry name" value="RE55542P"/>
    <property type="match status" value="1"/>
</dbReference>
<evidence type="ECO:0000256" key="2">
    <source>
        <dbReference type="ARBA" id="ARBA00009127"/>
    </source>
</evidence>
<proteinExistence type="inferred from homology"/>